<protein>
    <submittedName>
        <fullName evidence="4">Melanoma-associated antigen B10-like</fullName>
    </submittedName>
</protein>
<feature type="compositionally biased region" description="Low complexity" evidence="1">
    <location>
        <begin position="37"/>
        <end position="50"/>
    </location>
</feature>
<sequence length="347" mass="39182">MPWGKKSKHQARGKHRQEREEPENPVGAQATAAVGGEFRSSSSPRFESLSAAGSNSNPQGPQRAPSTATAVTRSNEGANYRVEERPRSSQVGPATEPFHRGPLDEKVILLVYYLLYKYQMKEPISKTDMLRNVIQVYRNRFLEILKRASEHLEMVFGLDVKEMDPHRHIYILVNKLNFSYDAMPSDDRGVPKTGLLMTILGVIFTKGNCATEEQVWQMLNVIGLHKGRHHFFFGEPKKLITKNFVKEKYLEYRQVPGSDPPRYEFLWGPRAYVETTKMKVLEFVAKIHDTVPTAFPSCYEEAVRDEEERARARAAARARIAATASARAKAMASARSKAIASSSSHTK</sequence>
<proteinExistence type="predicted"/>
<evidence type="ECO:0000256" key="1">
    <source>
        <dbReference type="SAM" id="MobiDB-lite"/>
    </source>
</evidence>
<dbReference type="Gene3D" id="1.10.10.1210">
    <property type="entry name" value="MAGE homology domain, winged helix WH2 motif"/>
    <property type="match status" value="1"/>
</dbReference>
<dbReference type="Pfam" id="PF01454">
    <property type="entry name" value="MAGE"/>
    <property type="match status" value="1"/>
</dbReference>
<dbReference type="SMART" id="SM01373">
    <property type="entry name" value="MAGE"/>
    <property type="match status" value="1"/>
</dbReference>
<dbReference type="PANTHER" id="PTHR11736:SF36">
    <property type="entry name" value="MELANOMA-ASSOCIATED ANTIGEN B10"/>
    <property type="match status" value="1"/>
</dbReference>
<name>A0A8B7SFG2_HIPAR</name>
<dbReference type="KEGG" id="hai:109389932"/>
<dbReference type="Proteomes" id="UP000694851">
    <property type="component" value="Unplaced"/>
</dbReference>
<dbReference type="OrthoDB" id="205198at2759"/>
<dbReference type="RefSeq" id="XP_019511444.1">
    <property type="nucleotide sequence ID" value="XM_019655899.1"/>
</dbReference>
<dbReference type="PANTHER" id="PTHR11736">
    <property type="entry name" value="MELANOMA-ASSOCIATED ANTIGEN MAGE ANTIGEN"/>
    <property type="match status" value="1"/>
</dbReference>
<dbReference type="SMART" id="SM01392">
    <property type="entry name" value="MAGE_N"/>
    <property type="match status" value="1"/>
</dbReference>
<evidence type="ECO:0000313" key="3">
    <source>
        <dbReference type="Proteomes" id="UP000694851"/>
    </source>
</evidence>
<dbReference type="Gene3D" id="1.10.10.1200">
    <property type="entry name" value="MAGE homology domain, winged helix WH1 motif"/>
    <property type="match status" value="1"/>
</dbReference>
<keyword evidence="3" id="KW-1185">Reference proteome</keyword>
<dbReference type="InterPro" id="IPR037445">
    <property type="entry name" value="MAGE"/>
</dbReference>
<dbReference type="PROSITE" id="PS50838">
    <property type="entry name" value="MAGE"/>
    <property type="match status" value="1"/>
</dbReference>
<dbReference type="GeneID" id="109389932"/>
<dbReference type="GO" id="GO:0005634">
    <property type="term" value="C:nucleus"/>
    <property type="evidence" value="ECO:0007669"/>
    <property type="project" value="TreeGrafter"/>
</dbReference>
<dbReference type="FunFam" id="1.10.10.1210:FF:000001">
    <property type="entry name" value="melanoma-associated antigen D1"/>
    <property type="match status" value="1"/>
</dbReference>
<dbReference type="InterPro" id="IPR002190">
    <property type="entry name" value="MHD_dom"/>
</dbReference>
<dbReference type="InterPro" id="IPR041899">
    <property type="entry name" value="MAGE_WH2"/>
</dbReference>
<dbReference type="Pfam" id="PF12440">
    <property type="entry name" value="MAGE_N"/>
    <property type="match status" value="1"/>
</dbReference>
<feature type="region of interest" description="Disordered" evidence="1">
    <location>
        <begin position="1"/>
        <end position="97"/>
    </location>
</feature>
<reference evidence="4" key="1">
    <citation type="submission" date="2025-08" db="UniProtKB">
        <authorList>
            <consortium name="RefSeq"/>
        </authorList>
    </citation>
    <scope>IDENTIFICATION</scope>
    <source>
        <tissue evidence="4">Muscle</tissue>
    </source>
</reference>
<dbReference type="GO" id="GO:0000122">
    <property type="term" value="P:negative regulation of transcription by RNA polymerase II"/>
    <property type="evidence" value="ECO:0007669"/>
    <property type="project" value="TreeGrafter"/>
</dbReference>
<dbReference type="InterPro" id="IPR021072">
    <property type="entry name" value="MAGE_N"/>
</dbReference>
<gene>
    <name evidence="4" type="primary">LOC109389932</name>
</gene>
<evidence type="ECO:0000313" key="4">
    <source>
        <dbReference type="RefSeq" id="XP_019511444.1"/>
    </source>
</evidence>
<feature type="compositionally biased region" description="Polar residues" evidence="1">
    <location>
        <begin position="51"/>
        <end position="77"/>
    </location>
</feature>
<dbReference type="FunFam" id="1.10.10.1200:FF:000007">
    <property type="entry name" value="Melanoma-associated antigen C2"/>
    <property type="match status" value="1"/>
</dbReference>
<organism evidence="3 4">
    <name type="scientific">Hipposideros armiger</name>
    <name type="common">Great Himalayan leaf-nosed bat</name>
    <dbReference type="NCBI Taxonomy" id="186990"/>
    <lineage>
        <taxon>Eukaryota</taxon>
        <taxon>Metazoa</taxon>
        <taxon>Chordata</taxon>
        <taxon>Craniata</taxon>
        <taxon>Vertebrata</taxon>
        <taxon>Euteleostomi</taxon>
        <taxon>Mammalia</taxon>
        <taxon>Eutheria</taxon>
        <taxon>Laurasiatheria</taxon>
        <taxon>Chiroptera</taxon>
        <taxon>Yinpterochiroptera</taxon>
        <taxon>Rhinolophoidea</taxon>
        <taxon>Hipposideridae</taxon>
        <taxon>Hipposideros</taxon>
    </lineage>
</organism>
<dbReference type="InterPro" id="IPR041898">
    <property type="entry name" value="MAGE_WH1"/>
</dbReference>
<evidence type="ECO:0000259" key="2">
    <source>
        <dbReference type="PROSITE" id="PS50838"/>
    </source>
</evidence>
<feature type="compositionally biased region" description="Basic residues" evidence="1">
    <location>
        <begin position="1"/>
        <end position="16"/>
    </location>
</feature>
<dbReference type="AlphaFoldDB" id="A0A8B7SFG2"/>
<feature type="domain" description="MAGE" evidence="2">
    <location>
        <begin position="103"/>
        <end position="302"/>
    </location>
</feature>
<accession>A0A8B7SFG2</accession>